<dbReference type="PROSITE" id="PS50824">
    <property type="entry name" value="DAPIN"/>
    <property type="match status" value="1"/>
</dbReference>
<dbReference type="CDD" id="cd08321">
    <property type="entry name" value="Pyrin_ASC-like"/>
    <property type="match status" value="1"/>
</dbReference>
<name>A0A6P7J3P5_9TELE</name>
<protein>
    <submittedName>
        <fullName evidence="3">Pyrin-like</fullName>
    </submittedName>
</protein>
<dbReference type="SUPFAM" id="SSF47986">
    <property type="entry name" value="DEATH domain"/>
    <property type="match status" value="1"/>
</dbReference>
<organism evidence="2 3">
    <name type="scientific">Parambassis ranga</name>
    <name type="common">Indian glassy fish</name>
    <dbReference type="NCBI Taxonomy" id="210632"/>
    <lineage>
        <taxon>Eukaryota</taxon>
        <taxon>Metazoa</taxon>
        <taxon>Chordata</taxon>
        <taxon>Craniata</taxon>
        <taxon>Vertebrata</taxon>
        <taxon>Euteleostomi</taxon>
        <taxon>Actinopterygii</taxon>
        <taxon>Neopterygii</taxon>
        <taxon>Teleostei</taxon>
        <taxon>Neoteleostei</taxon>
        <taxon>Acanthomorphata</taxon>
        <taxon>Ovalentaria</taxon>
        <taxon>Ambassidae</taxon>
        <taxon>Parambassis</taxon>
    </lineage>
</organism>
<sequence>MNVPELLLGALEDLVDEDFKKFKWFLTLNILDSCAPIPKCRLEKASQFETVSKMIENYGEELAVDVTVQILTKMRMNSAAEELKKAHTARKTSAPSTSSPAVTPAIAMLEMLGRIGTLDSSNKISGSQNTIKGSGNKVTGSGNIVIN</sequence>
<evidence type="ECO:0000313" key="3">
    <source>
        <dbReference type="RefSeq" id="XP_028271160.1"/>
    </source>
</evidence>
<feature type="domain" description="Pyrin" evidence="1">
    <location>
        <begin position="1"/>
        <end position="89"/>
    </location>
</feature>
<dbReference type="GeneID" id="114442079"/>
<gene>
    <name evidence="3" type="primary">LOC114442079</name>
</gene>
<evidence type="ECO:0000313" key="2">
    <source>
        <dbReference type="Proteomes" id="UP000515145"/>
    </source>
</evidence>
<dbReference type="Proteomes" id="UP000515145">
    <property type="component" value="Chromosome 1"/>
</dbReference>
<proteinExistence type="predicted"/>
<keyword evidence="2" id="KW-1185">Reference proteome</keyword>
<dbReference type="Gene3D" id="1.10.533.10">
    <property type="entry name" value="Death Domain, Fas"/>
    <property type="match status" value="1"/>
</dbReference>
<dbReference type="RefSeq" id="XP_028271160.1">
    <property type="nucleotide sequence ID" value="XM_028415359.1"/>
</dbReference>
<reference evidence="3" key="1">
    <citation type="submission" date="2025-08" db="UniProtKB">
        <authorList>
            <consortium name="RefSeq"/>
        </authorList>
    </citation>
    <scope>IDENTIFICATION</scope>
</reference>
<dbReference type="OrthoDB" id="10058437at2759"/>
<dbReference type="SMART" id="SM01289">
    <property type="entry name" value="PYRIN"/>
    <property type="match status" value="1"/>
</dbReference>
<dbReference type="Pfam" id="PF02758">
    <property type="entry name" value="PYRIN"/>
    <property type="match status" value="1"/>
</dbReference>
<dbReference type="InterPro" id="IPR011029">
    <property type="entry name" value="DEATH-like_dom_sf"/>
</dbReference>
<accession>A0A6P7J3P5</accession>
<dbReference type="InterPro" id="IPR004020">
    <property type="entry name" value="DAPIN"/>
</dbReference>
<dbReference type="InParanoid" id="A0A6P7J3P5"/>
<dbReference type="AlphaFoldDB" id="A0A6P7J3P5"/>
<evidence type="ECO:0000259" key="1">
    <source>
        <dbReference type="PROSITE" id="PS50824"/>
    </source>
</evidence>